<evidence type="ECO:0000313" key="1">
    <source>
        <dbReference type="EMBL" id="GFG89560.1"/>
    </source>
</evidence>
<protein>
    <submittedName>
        <fullName evidence="1">Uncharacterized protein</fullName>
    </submittedName>
</protein>
<dbReference type="AlphaFoldDB" id="A0A7I9YLJ8"/>
<dbReference type="Proteomes" id="UP000465360">
    <property type="component" value="Unassembled WGS sequence"/>
</dbReference>
<keyword evidence="2" id="KW-1185">Reference proteome</keyword>
<reference evidence="1 2" key="1">
    <citation type="journal article" date="2019" name="Emerg. Microbes Infect.">
        <title>Comprehensive subspecies identification of 175 nontuberculous mycobacteria species based on 7547 genomic profiles.</title>
        <authorList>
            <person name="Matsumoto Y."/>
            <person name="Kinjo T."/>
            <person name="Motooka D."/>
            <person name="Nabeya D."/>
            <person name="Jung N."/>
            <person name="Uechi K."/>
            <person name="Horii T."/>
            <person name="Iida T."/>
            <person name="Fujita J."/>
            <person name="Nakamura S."/>
        </authorList>
    </citation>
    <scope>NUCLEOTIDE SEQUENCE [LARGE SCALE GENOMIC DNA]</scope>
    <source>
        <strain evidence="1 2">JCM 30725</strain>
    </source>
</reference>
<name>A0A7I9YLJ8_MYCBU</name>
<proteinExistence type="predicted"/>
<sequence length="137" mass="14509">MDALAALLDVDHVDQQAGADPGRQATGDLLAVGVGRQQHPGRRLRLGQRGEHVDKWGQEVVLDGVGLGDVDLGGTGLLQPGQERLGRAGRADDDGGRFAKGASGVMMEVMTFFGSLLRCFSTSTTWTLSPLPSSWRP</sequence>
<comment type="caution">
    <text evidence="1">The sequence shown here is derived from an EMBL/GenBank/DDBJ whole genome shotgun (WGS) entry which is preliminary data.</text>
</comment>
<organism evidence="1 2">
    <name type="scientific">Mycobacterium bourgelatii</name>
    <dbReference type="NCBI Taxonomy" id="1273442"/>
    <lineage>
        <taxon>Bacteria</taxon>
        <taxon>Bacillati</taxon>
        <taxon>Actinomycetota</taxon>
        <taxon>Actinomycetes</taxon>
        <taxon>Mycobacteriales</taxon>
        <taxon>Mycobacteriaceae</taxon>
        <taxon>Mycobacterium</taxon>
    </lineage>
</organism>
<evidence type="ECO:0000313" key="2">
    <source>
        <dbReference type="Proteomes" id="UP000465360"/>
    </source>
</evidence>
<dbReference type="EMBL" id="BLKZ01000001">
    <property type="protein sequence ID" value="GFG89560.1"/>
    <property type="molecule type" value="Genomic_DNA"/>
</dbReference>
<gene>
    <name evidence="1" type="ORF">MBOU_16020</name>
</gene>
<accession>A0A7I9YLJ8</accession>